<evidence type="ECO:0000256" key="5">
    <source>
        <dbReference type="ARBA" id="ARBA00022741"/>
    </source>
</evidence>
<dbReference type="EC" id="4.1.1.49" evidence="3"/>
<dbReference type="SUPFAM" id="SSF53795">
    <property type="entry name" value="PEP carboxykinase-like"/>
    <property type="match status" value="1"/>
</dbReference>
<keyword evidence="8 12" id="KW-0456">Lyase</keyword>
<dbReference type="OrthoDB" id="192074at2157"/>
<feature type="region of interest" description="Disordered" evidence="11">
    <location>
        <begin position="36"/>
        <end position="60"/>
    </location>
</feature>
<evidence type="ECO:0000256" key="2">
    <source>
        <dbReference type="ARBA" id="ARBA00006052"/>
    </source>
</evidence>
<comment type="similarity">
    <text evidence="2">Belongs to the phosphoenolpyruvate carboxykinase (ATP) family.</text>
</comment>
<reference evidence="12 13" key="1">
    <citation type="submission" date="2019-12" db="EMBL/GenBank/DDBJ databases">
        <title>Isolation and characterization of three novel carbon monoxide-oxidizing members of Halobacteria from salione crusts and soils.</title>
        <authorList>
            <person name="Myers M.R."/>
            <person name="King G.M."/>
        </authorList>
    </citation>
    <scope>NUCLEOTIDE SEQUENCE [LARGE SCALE GENOMIC DNA]</scope>
    <source>
        <strain evidence="12 13">WSH3</strain>
    </source>
</reference>
<feature type="coiled-coil region" evidence="10">
    <location>
        <begin position="473"/>
        <end position="500"/>
    </location>
</feature>
<feature type="compositionally biased region" description="Basic and acidic residues" evidence="11">
    <location>
        <begin position="1"/>
        <end position="12"/>
    </location>
</feature>
<dbReference type="GO" id="GO:0004612">
    <property type="term" value="F:phosphoenolpyruvate carboxykinase (ATP) activity"/>
    <property type="evidence" value="ECO:0007669"/>
    <property type="project" value="UniProtKB-EC"/>
</dbReference>
<keyword evidence="12" id="KW-0808">Transferase</keyword>
<keyword evidence="6" id="KW-0210">Decarboxylase</keyword>
<dbReference type="InterPro" id="IPR013035">
    <property type="entry name" value="PEP_carboxykinase_C"/>
</dbReference>
<dbReference type="PANTHER" id="PTHR30031:SF0">
    <property type="entry name" value="PHOSPHOENOLPYRUVATE CARBOXYKINASE (ATP)"/>
    <property type="match status" value="1"/>
</dbReference>
<dbReference type="Gene3D" id="2.170.8.10">
    <property type="entry name" value="Phosphoenolpyruvate Carboxykinase, domain 2"/>
    <property type="match status" value="1"/>
</dbReference>
<evidence type="ECO:0000256" key="3">
    <source>
        <dbReference type="ARBA" id="ARBA00012363"/>
    </source>
</evidence>
<dbReference type="GO" id="GO:0006094">
    <property type="term" value="P:gluconeogenesis"/>
    <property type="evidence" value="ECO:0007669"/>
    <property type="project" value="UniProtKB-UniPathway"/>
</dbReference>
<dbReference type="Gene3D" id="3.90.228.20">
    <property type="match status" value="1"/>
</dbReference>
<evidence type="ECO:0000256" key="9">
    <source>
        <dbReference type="ARBA" id="ARBA00047371"/>
    </source>
</evidence>
<keyword evidence="7" id="KW-0067">ATP-binding</keyword>
<dbReference type="GO" id="GO:0005829">
    <property type="term" value="C:cytosol"/>
    <property type="evidence" value="ECO:0007669"/>
    <property type="project" value="TreeGrafter"/>
</dbReference>
<keyword evidence="12" id="KW-0670">Pyruvate</keyword>
<keyword evidence="13" id="KW-1185">Reference proteome</keyword>
<evidence type="ECO:0000313" key="13">
    <source>
        <dbReference type="Proteomes" id="UP000466535"/>
    </source>
</evidence>
<evidence type="ECO:0000313" key="12">
    <source>
        <dbReference type="EMBL" id="MXR51665.1"/>
    </source>
</evidence>
<evidence type="ECO:0000256" key="1">
    <source>
        <dbReference type="ARBA" id="ARBA00004742"/>
    </source>
</evidence>
<evidence type="ECO:0000256" key="8">
    <source>
        <dbReference type="ARBA" id="ARBA00023239"/>
    </source>
</evidence>
<dbReference type="SUPFAM" id="SSF68923">
    <property type="entry name" value="PEP carboxykinase N-terminal domain"/>
    <property type="match status" value="1"/>
</dbReference>
<keyword evidence="12" id="KW-0418">Kinase</keyword>
<comment type="caution">
    <text evidence="12">The sequence shown here is derived from an EMBL/GenBank/DDBJ whole genome shotgun (WGS) entry which is preliminary data.</text>
</comment>
<dbReference type="GO" id="GO:0016301">
    <property type="term" value="F:kinase activity"/>
    <property type="evidence" value="ECO:0007669"/>
    <property type="project" value="UniProtKB-KW"/>
</dbReference>
<evidence type="ECO:0000256" key="6">
    <source>
        <dbReference type="ARBA" id="ARBA00022793"/>
    </source>
</evidence>
<evidence type="ECO:0000256" key="7">
    <source>
        <dbReference type="ARBA" id="ARBA00022840"/>
    </source>
</evidence>
<feature type="region of interest" description="Disordered" evidence="11">
    <location>
        <begin position="1"/>
        <end position="21"/>
    </location>
</feature>
<comment type="pathway">
    <text evidence="1">Carbohydrate biosynthesis; gluconeogenesis.</text>
</comment>
<dbReference type="NCBIfam" id="NF006821">
    <property type="entry name" value="PRK09344.1-3"/>
    <property type="match status" value="1"/>
</dbReference>
<dbReference type="Pfam" id="PF01293">
    <property type="entry name" value="PEPCK_ATP"/>
    <property type="match status" value="1"/>
</dbReference>
<proteinExistence type="inferred from homology"/>
<organism evidence="12 13">
    <name type="scientific">Halovenus carboxidivorans</name>
    <dbReference type="NCBI Taxonomy" id="2692199"/>
    <lineage>
        <taxon>Archaea</taxon>
        <taxon>Methanobacteriati</taxon>
        <taxon>Methanobacteriota</taxon>
        <taxon>Stenosarchaea group</taxon>
        <taxon>Halobacteria</taxon>
        <taxon>Halobacteriales</taxon>
        <taxon>Haloarculaceae</taxon>
        <taxon>Halovenus</taxon>
    </lineage>
</organism>
<accession>A0A6B0T167</accession>
<keyword evidence="5" id="KW-0547">Nucleotide-binding</keyword>
<dbReference type="EMBL" id="WUUT01000003">
    <property type="protein sequence ID" value="MXR51665.1"/>
    <property type="molecule type" value="Genomic_DNA"/>
</dbReference>
<dbReference type="UniPathway" id="UPA00138"/>
<keyword evidence="4" id="KW-0312">Gluconeogenesis</keyword>
<sequence>MSQRVERSRLQEEFPDPEVADNVVYNPTFEQLREFASHDERTTEYGSPRYVSEQKSRSADQTKNLIDDEFVDDDWEAITDALDSLEDRELVCLDRRVGRHEQTAFTCRLFVPKPYARIALAWGKLLEPADGEPDFQTLQLPEWDEQDGRQRRIRVLPDEGLTFVLGSDYTGEAKKSFLRLFMRRAKELGGLGIHAGSKRVTIEADGEHKTVGQAFLGLSATGKSTLTGHGCWLDEPEGAEMLQDDVCALLPDGQVTGSEGNGLYIKTDGLDAEEQPALYDAATHEEAVFENVWVDEDGTVDFDNTDLTANGRAVIRREDLSSASEDIDMTEGVDQIFFITRNPIMPPVARLDDRQAAVAFMLGESIQTSAGDPDAAGESIRVVGTNPFIIGPEGEEGNRFRELIAENDVECFVINTGHVGPGKADIGVRESVNILVGAARNEIEWREDDTFGFEVPEDVPGIDVEPFYPPTHYENFEEELDSLRAERRSYLEQFESLSEDIIDAVY</sequence>
<dbReference type="AlphaFoldDB" id="A0A6B0T167"/>
<gene>
    <name evidence="12" type="ORF">GRX03_08620</name>
</gene>
<dbReference type="Gene3D" id="3.40.449.10">
    <property type="entry name" value="Phosphoenolpyruvate Carboxykinase, domain 1"/>
    <property type="match status" value="1"/>
</dbReference>
<name>A0A6B0T167_9EURY</name>
<keyword evidence="10" id="KW-0175">Coiled coil</keyword>
<protein>
    <recommendedName>
        <fullName evidence="3">phosphoenolpyruvate carboxykinase (ATP)</fullName>
        <ecNumber evidence="3">4.1.1.49</ecNumber>
    </recommendedName>
</protein>
<evidence type="ECO:0000256" key="11">
    <source>
        <dbReference type="SAM" id="MobiDB-lite"/>
    </source>
</evidence>
<dbReference type="PANTHER" id="PTHR30031">
    <property type="entry name" value="PHOSPHOENOLPYRUVATE CARBOXYKINASE ATP"/>
    <property type="match status" value="1"/>
</dbReference>
<dbReference type="InterPro" id="IPR008210">
    <property type="entry name" value="PEP_carboxykinase_N"/>
</dbReference>
<evidence type="ECO:0000256" key="4">
    <source>
        <dbReference type="ARBA" id="ARBA00022432"/>
    </source>
</evidence>
<dbReference type="RefSeq" id="WP_159763809.1">
    <property type="nucleotide sequence ID" value="NZ_WUUT01000003.1"/>
</dbReference>
<dbReference type="Proteomes" id="UP000466535">
    <property type="component" value="Unassembled WGS sequence"/>
</dbReference>
<comment type="catalytic activity">
    <reaction evidence="9">
        <text>oxaloacetate + ATP = phosphoenolpyruvate + ADP + CO2</text>
        <dbReference type="Rhea" id="RHEA:18617"/>
        <dbReference type="ChEBI" id="CHEBI:16452"/>
        <dbReference type="ChEBI" id="CHEBI:16526"/>
        <dbReference type="ChEBI" id="CHEBI:30616"/>
        <dbReference type="ChEBI" id="CHEBI:58702"/>
        <dbReference type="ChEBI" id="CHEBI:456216"/>
        <dbReference type="EC" id="4.1.1.49"/>
    </reaction>
</comment>
<dbReference type="GO" id="GO:0005524">
    <property type="term" value="F:ATP binding"/>
    <property type="evidence" value="ECO:0007669"/>
    <property type="project" value="UniProtKB-KW"/>
</dbReference>
<dbReference type="InterPro" id="IPR001272">
    <property type="entry name" value="PEP_carboxykinase_ATP"/>
</dbReference>
<evidence type="ECO:0000256" key="10">
    <source>
        <dbReference type="SAM" id="Coils"/>
    </source>
</evidence>